<protein>
    <submittedName>
        <fullName evidence="2">Uncharacterized protein</fullName>
    </submittedName>
</protein>
<comment type="caution">
    <text evidence="2">The sequence shown here is derived from an EMBL/GenBank/DDBJ whole genome shotgun (WGS) entry which is preliminary data.</text>
</comment>
<feature type="region of interest" description="Disordered" evidence="1">
    <location>
        <begin position="306"/>
        <end position="367"/>
    </location>
</feature>
<organism evidence="2 3">
    <name type="scientific">Stylosanthes scabra</name>
    <dbReference type="NCBI Taxonomy" id="79078"/>
    <lineage>
        <taxon>Eukaryota</taxon>
        <taxon>Viridiplantae</taxon>
        <taxon>Streptophyta</taxon>
        <taxon>Embryophyta</taxon>
        <taxon>Tracheophyta</taxon>
        <taxon>Spermatophyta</taxon>
        <taxon>Magnoliopsida</taxon>
        <taxon>eudicotyledons</taxon>
        <taxon>Gunneridae</taxon>
        <taxon>Pentapetalae</taxon>
        <taxon>rosids</taxon>
        <taxon>fabids</taxon>
        <taxon>Fabales</taxon>
        <taxon>Fabaceae</taxon>
        <taxon>Papilionoideae</taxon>
        <taxon>50 kb inversion clade</taxon>
        <taxon>dalbergioids sensu lato</taxon>
        <taxon>Dalbergieae</taxon>
        <taxon>Pterocarpus clade</taxon>
        <taxon>Stylosanthes</taxon>
    </lineage>
</organism>
<evidence type="ECO:0000313" key="3">
    <source>
        <dbReference type="Proteomes" id="UP001341840"/>
    </source>
</evidence>
<dbReference type="EMBL" id="JASCZI010120887">
    <property type="protein sequence ID" value="MED6156966.1"/>
    <property type="molecule type" value="Genomic_DNA"/>
</dbReference>
<accession>A0ABU6U742</accession>
<evidence type="ECO:0000256" key="1">
    <source>
        <dbReference type="SAM" id="MobiDB-lite"/>
    </source>
</evidence>
<reference evidence="2 3" key="1">
    <citation type="journal article" date="2023" name="Plants (Basel)">
        <title>Bridging the Gap: Combining Genomics and Transcriptomics Approaches to Understand Stylosanthes scabra, an Orphan Legume from the Brazilian Caatinga.</title>
        <authorList>
            <person name="Ferreira-Neto J.R.C."/>
            <person name="da Silva M.D."/>
            <person name="Binneck E."/>
            <person name="de Melo N.F."/>
            <person name="da Silva R.H."/>
            <person name="de Melo A.L.T.M."/>
            <person name="Pandolfi V."/>
            <person name="Bustamante F.O."/>
            <person name="Brasileiro-Vidal A.C."/>
            <person name="Benko-Iseppon A.M."/>
        </authorList>
    </citation>
    <scope>NUCLEOTIDE SEQUENCE [LARGE SCALE GENOMIC DNA]</scope>
    <source>
        <tissue evidence="2">Leaves</tissue>
    </source>
</reference>
<sequence>MPIYHDYHGDSRSSSISTWDQIQPSLKSLLPSYEPILCDSTVVASLLSNSICTDFEHIATLHEIQDENYSDPESKSKGKEGDRTWWWRTGWIEGDRQSESVIIGDCMRLARKEGREEELWVPLAELPRPWLSESGQNDRVAIGAEDAAVTKGKPEITDLDLARAESVQRPPPKPPHLNPYTAALGDSSTAKILVVGRIGAMDDGGEQDTSSNLVSAEEMQPWVTTVVEGELTTGAEVGASVKEKRRTIVAGVNTTMIDGGIWTRQLRRFLSLNPPPLLAAIFPWDRGGGGSHGIYSATEVSFSSSRKRQASMGTAPTTPCDAIPTTTESPWGRDGQVAAFNGGATQKLVGERGGSPGFPSAVADGEG</sequence>
<proteinExistence type="predicted"/>
<name>A0ABU6U742_9FABA</name>
<keyword evidence="3" id="KW-1185">Reference proteome</keyword>
<dbReference type="Proteomes" id="UP001341840">
    <property type="component" value="Unassembled WGS sequence"/>
</dbReference>
<gene>
    <name evidence="2" type="ORF">PIB30_019088</name>
</gene>
<evidence type="ECO:0000313" key="2">
    <source>
        <dbReference type="EMBL" id="MED6156966.1"/>
    </source>
</evidence>